<feature type="transmembrane region" description="Helical" evidence="1">
    <location>
        <begin position="20"/>
        <end position="39"/>
    </location>
</feature>
<keyword evidence="1" id="KW-0472">Membrane</keyword>
<dbReference type="EMBL" id="JARMAB010000008">
    <property type="protein sequence ID" value="MED1202818.1"/>
    <property type="molecule type" value="Genomic_DNA"/>
</dbReference>
<accession>A0ABU6MEG4</accession>
<dbReference type="Pfam" id="PF12459">
    <property type="entry name" value="DltX"/>
    <property type="match status" value="1"/>
</dbReference>
<organism evidence="2 3">
    <name type="scientific">Heyndrickxia acidicola</name>
    <dbReference type="NCBI Taxonomy" id="209389"/>
    <lineage>
        <taxon>Bacteria</taxon>
        <taxon>Bacillati</taxon>
        <taxon>Bacillota</taxon>
        <taxon>Bacilli</taxon>
        <taxon>Bacillales</taxon>
        <taxon>Bacillaceae</taxon>
        <taxon>Heyndrickxia</taxon>
    </lineage>
</organism>
<protein>
    <submittedName>
        <fullName evidence="2">Teichoic acid D-Ala incorporation-associated protein DltX</fullName>
    </submittedName>
</protein>
<gene>
    <name evidence="2" type="ORF">P4T90_06895</name>
</gene>
<keyword evidence="1" id="KW-0812">Transmembrane</keyword>
<reference evidence="2 3" key="1">
    <citation type="submission" date="2023-03" db="EMBL/GenBank/DDBJ databases">
        <title>Bacillus Genome Sequencing.</title>
        <authorList>
            <person name="Dunlap C."/>
        </authorList>
    </citation>
    <scope>NUCLEOTIDE SEQUENCE [LARGE SCALE GENOMIC DNA]</scope>
    <source>
        <strain evidence="2 3">B-23453</strain>
    </source>
</reference>
<evidence type="ECO:0000256" key="1">
    <source>
        <dbReference type="SAM" id="Phobius"/>
    </source>
</evidence>
<dbReference type="Proteomes" id="UP001341444">
    <property type="component" value="Unassembled WGS sequence"/>
</dbReference>
<dbReference type="RefSeq" id="WP_083953169.1">
    <property type="nucleotide sequence ID" value="NZ_JARMAB010000008.1"/>
</dbReference>
<proteinExistence type="predicted"/>
<evidence type="ECO:0000313" key="2">
    <source>
        <dbReference type="EMBL" id="MED1202818.1"/>
    </source>
</evidence>
<sequence>MVENNLSTTGKKKATASGFALRTIYYLAILITLALIYGLQGMNAAPFIYAEF</sequence>
<comment type="caution">
    <text evidence="2">The sequence shown here is derived from an EMBL/GenBank/DDBJ whole genome shotgun (WGS) entry which is preliminary data.</text>
</comment>
<keyword evidence="1" id="KW-1133">Transmembrane helix</keyword>
<dbReference type="InterPro" id="IPR021008">
    <property type="entry name" value="DltX"/>
</dbReference>
<evidence type="ECO:0000313" key="3">
    <source>
        <dbReference type="Proteomes" id="UP001341444"/>
    </source>
</evidence>
<keyword evidence="3" id="KW-1185">Reference proteome</keyword>
<name>A0ABU6MEG4_9BACI</name>